<dbReference type="InterPro" id="IPR032675">
    <property type="entry name" value="LRR_dom_sf"/>
</dbReference>
<dbReference type="Gene3D" id="3.80.10.10">
    <property type="entry name" value="Ribonuclease Inhibitor"/>
    <property type="match status" value="1"/>
</dbReference>
<evidence type="ECO:0000313" key="1">
    <source>
        <dbReference type="EMBL" id="CAB3364798.1"/>
    </source>
</evidence>
<proteinExistence type="predicted"/>
<dbReference type="EMBL" id="CADEPI010000017">
    <property type="protein sequence ID" value="CAB3364798.1"/>
    <property type="molecule type" value="Genomic_DNA"/>
</dbReference>
<reference evidence="1 2" key="1">
    <citation type="submission" date="2020-04" db="EMBL/GenBank/DDBJ databases">
        <authorList>
            <person name="Alioto T."/>
            <person name="Alioto T."/>
            <person name="Gomez Garrido J."/>
        </authorList>
    </citation>
    <scope>NUCLEOTIDE SEQUENCE [LARGE SCALE GENOMIC DNA]</scope>
</reference>
<dbReference type="OrthoDB" id="5969272at2759"/>
<gene>
    <name evidence="1" type="ORF">CLODIP_2_CD03546</name>
</gene>
<accession>A0A8S1C1N7</accession>
<dbReference type="SUPFAM" id="SSF52047">
    <property type="entry name" value="RNI-like"/>
    <property type="match status" value="1"/>
</dbReference>
<organism evidence="1 2">
    <name type="scientific">Cloeon dipterum</name>
    <dbReference type="NCBI Taxonomy" id="197152"/>
    <lineage>
        <taxon>Eukaryota</taxon>
        <taxon>Metazoa</taxon>
        <taxon>Ecdysozoa</taxon>
        <taxon>Arthropoda</taxon>
        <taxon>Hexapoda</taxon>
        <taxon>Insecta</taxon>
        <taxon>Pterygota</taxon>
        <taxon>Palaeoptera</taxon>
        <taxon>Ephemeroptera</taxon>
        <taxon>Pisciforma</taxon>
        <taxon>Baetidae</taxon>
        <taxon>Cloeon</taxon>
    </lineage>
</organism>
<evidence type="ECO:0000313" key="2">
    <source>
        <dbReference type="Proteomes" id="UP000494165"/>
    </source>
</evidence>
<sequence length="549" mass="63258">MDVEKLKIAKRRIAELRGKAPLQLENMLVKSVAENIARYVEYQQLSTLSEYFFTLGTRISSFISIRLNLNSSDANIRRMVMAELLKKCCHDQNGDADQLQDLLRALPQLLDLETLYLDLTNLMTFCYDYLKKICSGEVLAMIALHSPKILSLTMEETRKMHLNSNCLSQDMVNSIRNLKNLTALKMDVCKFLRTDLIQTCKELVFLRDLKVEIVFDHYVQKEDDFDDFIDKLKNLKEFRFKTFVTYEMSLIESSDYQRKLSHACFKGLPNLEVIGSDATGADVPFNMSLFCFDQEVVSDLRHLQIVLNEFQGPESYEKFPNVTHLKIGWCPENVHSAENLNSLLHFPKLLHLSLVELPNKLLLCKLLEKYGPQLQTLSIGNKVINTNLILREISQTCPKLEIFFLSGRIYVPDVPQDMPSFPHLKHLHWNILSAQGQILTLQKIFSAPNLEKVNLTCQKMGESDLLNLSSLVENRQILSKLTSFELFFDPIMHSPTTYITCSNLLKNMITYLPNLLNVNVVTRDWKKLLKVVCSNKDLMLLKFLSTLQN</sequence>
<dbReference type="AlphaFoldDB" id="A0A8S1C1N7"/>
<comment type="caution">
    <text evidence="1">The sequence shown here is derived from an EMBL/GenBank/DDBJ whole genome shotgun (WGS) entry which is preliminary data.</text>
</comment>
<dbReference type="Proteomes" id="UP000494165">
    <property type="component" value="Unassembled WGS sequence"/>
</dbReference>
<name>A0A8S1C1N7_9INSE</name>
<protein>
    <submittedName>
        <fullName evidence="1">Uncharacterized protein</fullName>
    </submittedName>
</protein>
<keyword evidence="2" id="KW-1185">Reference proteome</keyword>